<dbReference type="Gene3D" id="3.10.10.10">
    <property type="entry name" value="HIV Type 1 Reverse Transcriptase, subunit A, domain 1"/>
    <property type="match status" value="1"/>
</dbReference>
<protein>
    <recommendedName>
        <fullName evidence="4">Reverse transcriptase domain-containing protein</fullName>
    </recommendedName>
</protein>
<dbReference type="InterPro" id="IPR032567">
    <property type="entry name" value="RTL1-rel"/>
</dbReference>
<dbReference type="SUPFAM" id="SSF56672">
    <property type="entry name" value="DNA/RNA polymerases"/>
    <property type="match status" value="1"/>
</dbReference>
<sequence length="174" mass="19596">MDVPPLSFNSSLEEQWDEEKEPEEFETVLVVVPPSYHHYLDVFSKVKLEKLPPHHSCDHHIKLGGLLPPVGAIYSLSNHDSETLWAKISENLEKCFIMPISSSTGAPVLFVKKRDGGLCLCVDYFKINAVTRKNRYSVPPMNHLLTLFDGCTILSKKDLCGAYSLLRIKQGVRA</sequence>
<dbReference type="Gene3D" id="3.30.70.270">
    <property type="match status" value="1"/>
</dbReference>
<gene>
    <name evidence="2" type="ORF">O181_003747</name>
</gene>
<organism evidence="2 3">
    <name type="scientific">Austropuccinia psidii MF-1</name>
    <dbReference type="NCBI Taxonomy" id="1389203"/>
    <lineage>
        <taxon>Eukaryota</taxon>
        <taxon>Fungi</taxon>
        <taxon>Dikarya</taxon>
        <taxon>Basidiomycota</taxon>
        <taxon>Pucciniomycotina</taxon>
        <taxon>Pucciniomycetes</taxon>
        <taxon>Pucciniales</taxon>
        <taxon>Sphaerophragmiaceae</taxon>
        <taxon>Austropuccinia</taxon>
    </lineage>
</organism>
<dbReference type="Proteomes" id="UP000765509">
    <property type="component" value="Unassembled WGS sequence"/>
</dbReference>
<dbReference type="PANTHER" id="PTHR15503">
    <property type="entry name" value="LDOC1 RELATED"/>
    <property type="match status" value="1"/>
</dbReference>
<dbReference type="OrthoDB" id="3262920at2759"/>
<dbReference type="PANTHER" id="PTHR15503:SF22">
    <property type="entry name" value="TRANSPOSON TY3-I GAG POLYPROTEIN"/>
    <property type="match status" value="1"/>
</dbReference>
<feature type="region of interest" description="Disordered" evidence="1">
    <location>
        <begin position="1"/>
        <end position="20"/>
    </location>
</feature>
<dbReference type="EMBL" id="AVOT02000685">
    <property type="protein sequence ID" value="MBW0464032.1"/>
    <property type="molecule type" value="Genomic_DNA"/>
</dbReference>
<dbReference type="InterPro" id="IPR043128">
    <property type="entry name" value="Rev_trsase/Diguanyl_cyclase"/>
</dbReference>
<dbReference type="InterPro" id="IPR043502">
    <property type="entry name" value="DNA/RNA_pol_sf"/>
</dbReference>
<name>A0A9Q3BEX9_9BASI</name>
<evidence type="ECO:0000313" key="3">
    <source>
        <dbReference type="Proteomes" id="UP000765509"/>
    </source>
</evidence>
<reference evidence="2" key="1">
    <citation type="submission" date="2021-03" db="EMBL/GenBank/DDBJ databases">
        <title>Draft genome sequence of rust myrtle Austropuccinia psidii MF-1, a brazilian biotype.</title>
        <authorList>
            <person name="Quecine M.C."/>
            <person name="Pachon D.M.R."/>
            <person name="Bonatelli M.L."/>
            <person name="Correr F.H."/>
            <person name="Franceschini L.M."/>
            <person name="Leite T.F."/>
            <person name="Margarido G.R.A."/>
            <person name="Almeida C.A."/>
            <person name="Ferrarezi J.A."/>
            <person name="Labate C.A."/>
        </authorList>
    </citation>
    <scope>NUCLEOTIDE SEQUENCE</scope>
    <source>
        <strain evidence="2">MF-1</strain>
    </source>
</reference>
<evidence type="ECO:0000256" key="1">
    <source>
        <dbReference type="SAM" id="MobiDB-lite"/>
    </source>
</evidence>
<keyword evidence="3" id="KW-1185">Reference proteome</keyword>
<evidence type="ECO:0000313" key="2">
    <source>
        <dbReference type="EMBL" id="MBW0464032.1"/>
    </source>
</evidence>
<dbReference type="AlphaFoldDB" id="A0A9Q3BEX9"/>
<accession>A0A9Q3BEX9</accession>
<comment type="caution">
    <text evidence="2">The sequence shown here is derived from an EMBL/GenBank/DDBJ whole genome shotgun (WGS) entry which is preliminary data.</text>
</comment>
<evidence type="ECO:0008006" key="4">
    <source>
        <dbReference type="Google" id="ProtNLM"/>
    </source>
</evidence>
<proteinExistence type="predicted"/>